<keyword evidence="1" id="KW-0472">Membrane</keyword>
<evidence type="ECO:0000313" key="2">
    <source>
        <dbReference type="EMBL" id="PZT48965.1"/>
    </source>
</evidence>
<dbReference type="Pfam" id="PF13179">
    <property type="entry name" value="DUF4006"/>
    <property type="match status" value="1"/>
</dbReference>
<dbReference type="RefSeq" id="WP_111229073.1">
    <property type="nucleotide sequence ID" value="NZ_NBIU01000002.1"/>
</dbReference>
<gene>
    <name evidence="2" type="ORF">B6S12_01335</name>
</gene>
<feature type="transmembrane region" description="Helical" evidence="1">
    <location>
        <begin position="12"/>
        <end position="32"/>
    </location>
</feature>
<evidence type="ECO:0000313" key="3">
    <source>
        <dbReference type="Proteomes" id="UP000249746"/>
    </source>
</evidence>
<dbReference type="AlphaFoldDB" id="A0A2W6MWR9"/>
<accession>A0A2W6MWR9</accession>
<dbReference type="EMBL" id="NBIU01000002">
    <property type="protein sequence ID" value="PZT48965.1"/>
    <property type="molecule type" value="Genomic_DNA"/>
</dbReference>
<protein>
    <recommendedName>
        <fullName evidence="4">DUF4006 domain-containing protein</fullName>
    </recommendedName>
</protein>
<name>A0A2W6MWR9_9HELI</name>
<keyword evidence="1" id="KW-1133">Transmembrane helix</keyword>
<evidence type="ECO:0000256" key="1">
    <source>
        <dbReference type="SAM" id="Phobius"/>
    </source>
</evidence>
<comment type="caution">
    <text evidence="2">The sequence shown here is derived from an EMBL/GenBank/DDBJ whole genome shotgun (WGS) entry which is preliminary data.</text>
</comment>
<keyword evidence="3" id="KW-1185">Reference proteome</keyword>
<organism evidence="2 3">
    <name type="scientific">Helicobacter valdiviensis</name>
    <dbReference type="NCBI Taxonomy" id="1458358"/>
    <lineage>
        <taxon>Bacteria</taxon>
        <taxon>Pseudomonadati</taxon>
        <taxon>Campylobacterota</taxon>
        <taxon>Epsilonproteobacteria</taxon>
        <taxon>Campylobacterales</taxon>
        <taxon>Helicobacteraceae</taxon>
        <taxon>Helicobacter</taxon>
    </lineage>
</organism>
<sequence>MNGLFGLNGLGGYIIAVVLLLSVVFGLGYKAVMTQHTQALNPYVIEDINNIKKISTENKKHFQDVKAATKE</sequence>
<dbReference type="Proteomes" id="UP000249746">
    <property type="component" value="Unassembled WGS sequence"/>
</dbReference>
<evidence type="ECO:0008006" key="4">
    <source>
        <dbReference type="Google" id="ProtNLM"/>
    </source>
</evidence>
<proteinExistence type="predicted"/>
<dbReference type="OrthoDB" id="5329791at2"/>
<keyword evidence="1" id="KW-0812">Transmembrane</keyword>
<reference evidence="2 3" key="1">
    <citation type="submission" date="2017-03" db="EMBL/GenBank/DDBJ databases">
        <title>Genomic and clinical evidence uncovers the enterohepatic species Helicobacter valdiviensis as a potential human intestinal pathogen.</title>
        <authorList>
            <person name="Fresia P."/>
            <person name="Jara R."/>
            <person name="Sierra R."/>
            <person name="Ferres I."/>
            <person name="Greif G."/>
            <person name="Iraola G."/>
            <person name="Collado L."/>
        </authorList>
    </citation>
    <scope>NUCLEOTIDE SEQUENCE [LARGE SCALE GENOMIC DNA]</scope>
    <source>
        <strain evidence="2 3">WBE14</strain>
    </source>
</reference>
<dbReference type="InterPro" id="IPR025065">
    <property type="entry name" value="DUF4006"/>
</dbReference>